<reference evidence="1" key="2">
    <citation type="submission" date="2020-09" db="EMBL/GenBank/DDBJ databases">
        <authorList>
            <person name="Sun Q."/>
            <person name="Zhou Y."/>
        </authorList>
    </citation>
    <scope>NUCLEOTIDE SEQUENCE</scope>
    <source>
        <strain evidence="1">CGMCC 4.7272</strain>
    </source>
</reference>
<dbReference type="CDD" id="cd16936">
    <property type="entry name" value="HATPase_RsbW-like"/>
    <property type="match status" value="1"/>
</dbReference>
<comment type="caution">
    <text evidence="1">The sequence shown here is derived from an EMBL/GenBank/DDBJ whole genome shotgun (WGS) entry which is preliminary data.</text>
</comment>
<dbReference type="EMBL" id="BMMU01000001">
    <property type="protein sequence ID" value="GGJ11380.1"/>
    <property type="molecule type" value="Genomic_DNA"/>
</dbReference>
<evidence type="ECO:0000313" key="2">
    <source>
        <dbReference type="Proteomes" id="UP000625682"/>
    </source>
</evidence>
<organism evidence="1 2">
    <name type="scientific">Streptomyces lacrimifluminis</name>
    <dbReference type="NCBI Taxonomy" id="1500077"/>
    <lineage>
        <taxon>Bacteria</taxon>
        <taxon>Bacillati</taxon>
        <taxon>Actinomycetota</taxon>
        <taxon>Actinomycetes</taxon>
        <taxon>Kitasatosporales</taxon>
        <taxon>Streptomycetaceae</taxon>
        <taxon>Streptomyces</taxon>
    </lineage>
</organism>
<dbReference type="RefSeq" id="WP_189145506.1">
    <property type="nucleotide sequence ID" value="NZ_BAABER010000013.1"/>
</dbReference>
<dbReference type="InterPro" id="IPR050267">
    <property type="entry name" value="Anti-sigma-factor_SerPK"/>
</dbReference>
<dbReference type="InterPro" id="IPR036890">
    <property type="entry name" value="HATPase_C_sf"/>
</dbReference>
<sequence>MPETETDTQPEPQPQPESWEYSLYIPNDLRAVTVSRRTLRLILTMHGLIGLVDTAELLATELVSNAVRHTKGPAALRVRWSAGVLRIGAWDADPQPPQPPQELDRIIDSEDGRGLGMVRACSDLWGWQPLSRFGNRGKFVWCELAAGVSACA</sequence>
<dbReference type="AlphaFoldDB" id="A0A917KGE3"/>
<name>A0A917KGE3_9ACTN</name>
<gene>
    <name evidence="1" type="ORF">GCM10012282_04790</name>
</gene>
<proteinExistence type="predicted"/>
<dbReference type="SUPFAM" id="SSF55874">
    <property type="entry name" value="ATPase domain of HSP90 chaperone/DNA topoisomerase II/histidine kinase"/>
    <property type="match status" value="1"/>
</dbReference>
<reference evidence="1" key="1">
    <citation type="journal article" date="2014" name="Int. J. Syst. Evol. Microbiol.">
        <title>Complete genome sequence of Corynebacterium casei LMG S-19264T (=DSM 44701T), isolated from a smear-ripened cheese.</title>
        <authorList>
            <consortium name="US DOE Joint Genome Institute (JGI-PGF)"/>
            <person name="Walter F."/>
            <person name="Albersmeier A."/>
            <person name="Kalinowski J."/>
            <person name="Ruckert C."/>
        </authorList>
    </citation>
    <scope>NUCLEOTIDE SEQUENCE</scope>
    <source>
        <strain evidence="1">CGMCC 4.7272</strain>
    </source>
</reference>
<evidence type="ECO:0000313" key="1">
    <source>
        <dbReference type="EMBL" id="GGJ11380.1"/>
    </source>
</evidence>
<dbReference type="Proteomes" id="UP000625682">
    <property type="component" value="Unassembled WGS sequence"/>
</dbReference>
<dbReference type="PANTHER" id="PTHR35526">
    <property type="entry name" value="ANTI-SIGMA-F FACTOR RSBW-RELATED"/>
    <property type="match status" value="1"/>
</dbReference>
<accession>A0A917KGE3</accession>
<keyword evidence="2" id="KW-1185">Reference proteome</keyword>
<dbReference type="Gene3D" id="3.30.565.10">
    <property type="entry name" value="Histidine kinase-like ATPase, C-terminal domain"/>
    <property type="match status" value="1"/>
</dbReference>
<dbReference type="PANTHER" id="PTHR35526:SF3">
    <property type="entry name" value="ANTI-SIGMA-F FACTOR RSBW"/>
    <property type="match status" value="1"/>
</dbReference>
<protein>
    <submittedName>
        <fullName evidence="1">ATPase</fullName>
    </submittedName>
</protein>